<keyword evidence="1" id="KW-0812">Transmembrane</keyword>
<dbReference type="InterPro" id="IPR010865">
    <property type="entry name" value="DUF1499"/>
</dbReference>
<dbReference type="Proteomes" id="UP000019205">
    <property type="component" value="Chromosome"/>
</dbReference>
<keyword evidence="1" id="KW-0472">Membrane</keyword>
<evidence type="ECO:0000313" key="3">
    <source>
        <dbReference type="Proteomes" id="UP000019205"/>
    </source>
</evidence>
<proteinExistence type="predicted"/>
<feature type="transmembrane region" description="Helical" evidence="1">
    <location>
        <begin position="20"/>
        <end position="38"/>
    </location>
</feature>
<evidence type="ECO:0008006" key="4">
    <source>
        <dbReference type="Google" id="ProtNLM"/>
    </source>
</evidence>
<name>A4AAN7_9GAMM</name>
<gene>
    <name evidence="2" type="ORF">KT71_10679</name>
</gene>
<accession>A4AAN7</accession>
<dbReference type="HOGENOM" id="CLU_068029_1_0_6"/>
<reference evidence="2 3" key="2">
    <citation type="journal article" date="2009" name="PLoS ONE">
        <title>The photosynthetic apparatus and its regulation in the aerobic gammaproteobacterium Congregibacter litoralis gen. nov., sp. nov.</title>
        <authorList>
            <person name="Spring S."/>
            <person name="Lunsdorf H."/>
            <person name="Fuchs B.M."/>
            <person name="Tindall B.J."/>
        </authorList>
    </citation>
    <scope>NUCLEOTIDE SEQUENCE [LARGE SCALE GENOMIC DNA]</scope>
    <source>
        <strain evidence="2">KT71</strain>
    </source>
</reference>
<dbReference type="Pfam" id="PF07386">
    <property type="entry name" value="DUF1499"/>
    <property type="match status" value="1"/>
</dbReference>
<comment type="caution">
    <text evidence="2">The sequence shown here is derived from an EMBL/GenBank/DDBJ whole genome shotgun (WGS) entry which is preliminary data.</text>
</comment>
<reference evidence="2 3" key="1">
    <citation type="journal article" date="2007" name="Proc. Natl. Acad. Sci. U.S.A.">
        <title>Characterization of a marine gammaproteobacterium capable of aerobic anoxygenic photosynthesis.</title>
        <authorList>
            <person name="Fuchs B.M."/>
            <person name="Spring S."/>
            <person name="Teeling H."/>
            <person name="Quast C."/>
            <person name="Wulf J."/>
            <person name="Schattenhofer M."/>
            <person name="Yan S."/>
            <person name="Ferriera S."/>
            <person name="Johnson J."/>
            <person name="Glockner F.O."/>
            <person name="Amann R."/>
        </authorList>
    </citation>
    <scope>NUCLEOTIDE SEQUENCE [LARGE SCALE GENOMIC DNA]</scope>
    <source>
        <strain evidence="2">KT71</strain>
    </source>
</reference>
<dbReference type="AlphaFoldDB" id="A4AAN7"/>
<keyword evidence="1" id="KW-1133">Transmembrane helix</keyword>
<dbReference type="eggNOG" id="COG4446">
    <property type="taxonomic scope" value="Bacteria"/>
</dbReference>
<dbReference type="STRING" id="314285.KT71_10679"/>
<dbReference type="EMBL" id="AAOA02000003">
    <property type="protein sequence ID" value="EAQ96759.1"/>
    <property type="molecule type" value="Genomic_DNA"/>
</dbReference>
<keyword evidence="3" id="KW-1185">Reference proteome</keyword>
<organism evidence="2 3">
    <name type="scientific">Congregibacter litoralis KT71</name>
    <dbReference type="NCBI Taxonomy" id="314285"/>
    <lineage>
        <taxon>Bacteria</taxon>
        <taxon>Pseudomonadati</taxon>
        <taxon>Pseudomonadota</taxon>
        <taxon>Gammaproteobacteria</taxon>
        <taxon>Cellvibrionales</taxon>
        <taxon>Halieaceae</taxon>
        <taxon>Congregibacter</taxon>
    </lineage>
</organism>
<dbReference type="RefSeq" id="WP_008294572.1">
    <property type="nucleotide sequence ID" value="NZ_CM002299.1"/>
</dbReference>
<sequence length="246" mass="26892">MSDVSSPNASSSAWIRWPGYLAWFFLLMLALSVLIVRSGNWQQGLLIYALAGLLSILVLAFMAVQSLLPRWRGERMDIFKRALPALPGAVLLLLAMQGREVPPIHNISTDLQDPPAFEKIADLRGDSSNPLALTEDVKAQQREAYPDLGTIESPRSYASSYNLALTTAQDLGWDIVREDPTGGFIEAVDTTAIMQFKDDVVIRVRTNETGSLIDLRSVSRVGVSDLGANAKRIRDFISAFQAAAGS</sequence>
<evidence type="ECO:0000256" key="1">
    <source>
        <dbReference type="SAM" id="Phobius"/>
    </source>
</evidence>
<protein>
    <recommendedName>
        <fullName evidence="4">DUF1499 domain-containing protein</fullName>
    </recommendedName>
</protein>
<evidence type="ECO:0000313" key="2">
    <source>
        <dbReference type="EMBL" id="EAQ96759.1"/>
    </source>
</evidence>
<feature type="transmembrane region" description="Helical" evidence="1">
    <location>
        <begin position="45"/>
        <end position="66"/>
    </location>
</feature>
<dbReference type="OrthoDB" id="1523552at2"/>